<reference evidence="1 2" key="1">
    <citation type="submission" date="2013-11" db="EMBL/GenBank/DDBJ databases">
        <title>The Damaraland mole rat (Fukomys damarensis) genome and evolution of African mole rats.</title>
        <authorList>
            <person name="Gladyshev V.N."/>
            <person name="Fang X."/>
        </authorList>
    </citation>
    <scope>NUCLEOTIDE SEQUENCE [LARGE SCALE GENOMIC DNA]</scope>
    <source>
        <tissue evidence="1">Liver</tissue>
    </source>
</reference>
<accession>A0A091DMV3</accession>
<dbReference type="InterPro" id="IPR036322">
    <property type="entry name" value="WD40_repeat_dom_sf"/>
</dbReference>
<name>A0A091DMV3_FUKDA</name>
<evidence type="ECO:0000313" key="2">
    <source>
        <dbReference type="Proteomes" id="UP000028990"/>
    </source>
</evidence>
<dbReference type="GO" id="GO:0008285">
    <property type="term" value="P:negative regulation of cell population proliferation"/>
    <property type="evidence" value="ECO:0007669"/>
    <property type="project" value="InterPro"/>
</dbReference>
<dbReference type="InterPro" id="IPR015943">
    <property type="entry name" value="WD40/YVTN_repeat-like_dom_sf"/>
</dbReference>
<dbReference type="GO" id="GO:0005929">
    <property type="term" value="C:cilium"/>
    <property type="evidence" value="ECO:0007669"/>
    <property type="project" value="TreeGrafter"/>
</dbReference>
<organism evidence="1 2">
    <name type="scientific">Fukomys damarensis</name>
    <name type="common">Damaraland mole rat</name>
    <name type="synonym">Cryptomys damarensis</name>
    <dbReference type="NCBI Taxonomy" id="885580"/>
    <lineage>
        <taxon>Eukaryota</taxon>
        <taxon>Metazoa</taxon>
        <taxon>Chordata</taxon>
        <taxon>Craniata</taxon>
        <taxon>Vertebrata</taxon>
        <taxon>Euteleostomi</taxon>
        <taxon>Mammalia</taxon>
        <taxon>Eutheria</taxon>
        <taxon>Euarchontoglires</taxon>
        <taxon>Glires</taxon>
        <taxon>Rodentia</taxon>
        <taxon>Hystricomorpha</taxon>
        <taxon>Bathyergidae</taxon>
        <taxon>Fukomys</taxon>
    </lineage>
</organism>
<dbReference type="EMBL" id="KN122169">
    <property type="protein sequence ID" value="KFO32427.1"/>
    <property type="molecule type" value="Genomic_DNA"/>
</dbReference>
<dbReference type="PANTHER" id="PTHR46348">
    <property type="entry name" value="DELETED IN LUNG AND ESOPHAGEAL CANCER PROTEIN 1"/>
    <property type="match status" value="1"/>
</dbReference>
<gene>
    <name evidence="1" type="ORF">H920_06170</name>
</gene>
<dbReference type="AlphaFoldDB" id="A0A091DMV3"/>
<keyword evidence="2" id="KW-1185">Reference proteome</keyword>
<dbReference type="GO" id="GO:0005737">
    <property type="term" value="C:cytoplasm"/>
    <property type="evidence" value="ECO:0007669"/>
    <property type="project" value="TreeGrafter"/>
</dbReference>
<dbReference type="Gene3D" id="2.60.40.10">
    <property type="entry name" value="Immunoglobulins"/>
    <property type="match status" value="2"/>
</dbReference>
<proteinExistence type="predicted"/>
<dbReference type="InterPro" id="IPR013783">
    <property type="entry name" value="Ig-like_fold"/>
</dbReference>
<protein>
    <submittedName>
        <fullName evidence="1">Deleted in lung and esophageal cancer protein 1</fullName>
    </submittedName>
</protein>
<dbReference type="Gene3D" id="2.130.10.10">
    <property type="entry name" value="YVTN repeat-like/Quinoprotein amine dehydrogenase"/>
    <property type="match status" value="1"/>
</dbReference>
<sequence>MKLPNSVLWGFHVTKVFCKNLDKINCFDFSANGQTVISSSDDDSVVLYDCQESKPKRTLYSKKYGQHQAGAHLPAGLVPLALLEEMELTLLGLQYSGKTTFVISVLTRQLCDSVSQPESRLGASLQAGLRPSALRVRDSCLGRGLPSRPVTSQVPGVGGGGYSSKDKYLAVYAEIQEPHVYLQSSQLELSSLYQDVPTKSTVTLANSTLLPTRFHWGKLLGNQAAFCTVTVSPRGGLLGPSEEHQLILEFTAHTQVVPLWAIVAMPELQLSTSCVDFGTCFVNQQQAQEVDLLNLSGCQSYWTVLMAQQETDKKAKAFGVSPSSGLLRARPTNAPPTSITLKMFFTPRSTELYESTLVVEGMLGEKACTLRLWGQGSYDER</sequence>
<dbReference type="GO" id="GO:0015631">
    <property type="term" value="F:tubulin binding"/>
    <property type="evidence" value="ECO:0007669"/>
    <property type="project" value="TreeGrafter"/>
</dbReference>
<dbReference type="PANTHER" id="PTHR46348:SF1">
    <property type="entry name" value="DELETED IN LUNG AND ESOPHAGEAL CANCER PROTEIN 1"/>
    <property type="match status" value="1"/>
</dbReference>
<dbReference type="SUPFAM" id="SSF50978">
    <property type="entry name" value="WD40 repeat-like"/>
    <property type="match status" value="1"/>
</dbReference>
<dbReference type="Pfam" id="PF23316">
    <property type="entry name" value="Ig_DLEC1_6th"/>
    <property type="match status" value="1"/>
</dbReference>
<dbReference type="Proteomes" id="UP000028990">
    <property type="component" value="Unassembled WGS sequence"/>
</dbReference>
<evidence type="ECO:0000313" key="1">
    <source>
        <dbReference type="EMBL" id="KFO32427.1"/>
    </source>
</evidence>
<dbReference type="InterPro" id="IPR033304">
    <property type="entry name" value="DLEC1"/>
</dbReference>